<protein>
    <submittedName>
        <fullName evidence="3">Death domain-containing protein</fullName>
    </submittedName>
</protein>
<dbReference type="InterPro" id="IPR039989">
    <property type="entry name" value="NUDT9"/>
</dbReference>
<gene>
    <name evidence="1" type="ORF">HNAJ_LOCUS4764</name>
</gene>
<sequence length="284" mass="32148">TRYPDYFAYDSSEETVIYSDESAHDGENFQHGVSFGSSAILRSIPFNTYDSKNHIRRQSLLGRYRLDPNTGAPLNPMGRTGLLGKGLLPRWGPNHSVVIVVTRWSRNQKSGTPVLRGNKGVLQVVALERLKRFCLPWFFTDHESRCDYDECVPALLNAYFKQRARAVCSEKRAERLLRRLDKTDTTQIFKGYLDDQLNADGGWIETVVINFHEGEGKGAQLTDDVLKSQLYSQERRRDKGCVLLVEEADGAFNLTLLPHLLYTASKCLPRARDINKSTALPPPT</sequence>
<dbReference type="AlphaFoldDB" id="A0A0R3TCH7"/>
<dbReference type="PANTHER" id="PTHR13030:SF8">
    <property type="entry name" value="ADP-RIBOSE PYROPHOSPHATASE, MITOCHONDRIAL"/>
    <property type="match status" value="1"/>
</dbReference>
<reference evidence="1 2" key="2">
    <citation type="submission" date="2018-11" db="EMBL/GenBank/DDBJ databases">
        <authorList>
            <consortium name="Pathogen Informatics"/>
        </authorList>
    </citation>
    <scope>NUCLEOTIDE SEQUENCE [LARGE SCALE GENOMIC DNA]</scope>
</reference>
<evidence type="ECO:0000313" key="2">
    <source>
        <dbReference type="Proteomes" id="UP000278807"/>
    </source>
</evidence>
<dbReference type="Proteomes" id="UP000278807">
    <property type="component" value="Unassembled WGS sequence"/>
</dbReference>
<dbReference type="Pfam" id="PF25969">
    <property type="entry name" value="NUDT9_N"/>
    <property type="match status" value="1"/>
</dbReference>
<evidence type="ECO:0000313" key="1">
    <source>
        <dbReference type="EMBL" id="VDO00624.1"/>
    </source>
</evidence>
<name>A0A0R3TCH7_RODNA</name>
<reference evidence="3" key="1">
    <citation type="submission" date="2017-02" db="UniProtKB">
        <authorList>
            <consortium name="WormBaseParasite"/>
        </authorList>
    </citation>
    <scope>IDENTIFICATION</scope>
</reference>
<proteinExistence type="predicted"/>
<dbReference type="GO" id="GO:0047631">
    <property type="term" value="F:ADP-ribose diphosphatase activity"/>
    <property type="evidence" value="ECO:0007669"/>
    <property type="project" value="InterPro"/>
</dbReference>
<keyword evidence="2" id="KW-1185">Reference proteome</keyword>
<dbReference type="OrthoDB" id="6276018at2759"/>
<evidence type="ECO:0000313" key="3">
    <source>
        <dbReference type="WBParaSite" id="HNAJ_0000476601-mRNA-1"/>
    </source>
</evidence>
<accession>A0A0R3TCH7</accession>
<dbReference type="EMBL" id="UZAE01003607">
    <property type="protein sequence ID" value="VDO00624.1"/>
    <property type="molecule type" value="Genomic_DNA"/>
</dbReference>
<dbReference type="Gene3D" id="3.90.79.10">
    <property type="entry name" value="Nucleoside Triphosphate Pyrophosphohydrolase"/>
    <property type="match status" value="1"/>
</dbReference>
<dbReference type="WBParaSite" id="HNAJ_0000476601-mRNA-1">
    <property type="protein sequence ID" value="HNAJ_0000476601-mRNA-1"/>
    <property type="gene ID" value="HNAJ_0000476601"/>
</dbReference>
<dbReference type="PANTHER" id="PTHR13030">
    <property type="entry name" value="NUDIX HYDROLASE"/>
    <property type="match status" value="1"/>
</dbReference>
<organism evidence="3">
    <name type="scientific">Rodentolepis nana</name>
    <name type="common">Dwarf tapeworm</name>
    <name type="synonym">Hymenolepis nana</name>
    <dbReference type="NCBI Taxonomy" id="102285"/>
    <lineage>
        <taxon>Eukaryota</taxon>
        <taxon>Metazoa</taxon>
        <taxon>Spiralia</taxon>
        <taxon>Lophotrochozoa</taxon>
        <taxon>Platyhelminthes</taxon>
        <taxon>Cestoda</taxon>
        <taxon>Eucestoda</taxon>
        <taxon>Cyclophyllidea</taxon>
        <taxon>Hymenolepididae</taxon>
        <taxon>Rodentolepis</taxon>
    </lineage>
</organism>
<dbReference type="STRING" id="102285.A0A0R3TCH7"/>